<dbReference type="Gene3D" id="3.30.420.40">
    <property type="match status" value="1"/>
</dbReference>
<sequence length="88" mass="9583">MDGSHGLGYLQCATAIHSFIAEMIVTNHHRRTEIGKDLTGGSKHFFETCGLPISTYFSATKISGWTENVDGVKKAIQAVMVLALVVHH</sequence>
<keyword evidence="1" id="KW-0808">Transferase</keyword>
<evidence type="ECO:0000313" key="1">
    <source>
        <dbReference type="EMBL" id="KAK8950405.1"/>
    </source>
</evidence>
<comment type="caution">
    <text evidence="1">The sequence shown here is derived from an EMBL/GenBank/DDBJ whole genome shotgun (WGS) entry which is preliminary data.</text>
</comment>
<dbReference type="GO" id="GO:0016301">
    <property type="term" value="F:kinase activity"/>
    <property type="evidence" value="ECO:0007669"/>
    <property type="project" value="UniProtKB-KW"/>
</dbReference>
<keyword evidence="2" id="KW-1185">Reference proteome</keyword>
<protein>
    <submittedName>
        <fullName evidence="1">Glycerol kinase</fullName>
    </submittedName>
</protein>
<evidence type="ECO:0000313" key="2">
    <source>
        <dbReference type="Proteomes" id="UP001412067"/>
    </source>
</evidence>
<organism evidence="1 2">
    <name type="scientific">Platanthera guangdongensis</name>
    <dbReference type="NCBI Taxonomy" id="2320717"/>
    <lineage>
        <taxon>Eukaryota</taxon>
        <taxon>Viridiplantae</taxon>
        <taxon>Streptophyta</taxon>
        <taxon>Embryophyta</taxon>
        <taxon>Tracheophyta</taxon>
        <taxon>Spermatophyta</taxon>
        <taxon>Magnoliopsida</taxon>
        <taxon>Liliopsida</taxon>
        <taxon>Asparagales</taxon>
        <taxon>Orchidaceae</taxon>
        <taxon>Orchidoideae</taxon>
        <taxon>Orchideae</taxon>
        <taxon>Orchidinae</taxon>
        <taxon>Platanthera</taxon>
    </lineage>
</organism>
<reference evidence="1 2" key="1">
    <citation type="journal article" date="2022" name="Nat. Plants">
        <title>Genomes of leafy and leafless Platanthera orchids illuminate the evolution of mycoheterotrophy.</title>
        <authorList>
            <person name="Li M.H."/>
            <person name="Liu K.W."/>
            <person name="Li Z."/>
            <person name="Lu H.C."/>
            <person name="Ye Q.L."/>
            <person name="Zhang D."/>
            <person name="Wang J.Y."/>
            <person name="Li Y.F."/>
            <person name="Zhong Z.M."/>
            <person name="Liu X."/>
            <person name="Yu X."/>
            <person name="Liu D.K."/>
            <person name="Tu X.D."/>
            <person name="Liu B."/>
            <person name="Hao Y."/>
            <person name="Liao X.Y."/>
            <person name="Jiang Y.T."/>
            <person name="Sun W.H."/>
            <person name="Chen J."/>
            <person name="Chen Y.Q."/>
            <person name="Ai Y."/>
            <person name="Zhai J.W."/>
            <person name="Wu S.S."/>
            <person name="Zhou Z."/>
            <person name="Hsiao Y.Y."/>
            <person name="Wu W.L."/>
            <person name="Chen Y.Y."/>
            <person name="Lin Y.F."/>
            <person name="Hsu J.L."/>
            <person name="Li C.Y."/>
            <person name="Wang Z.W."/>
            <person name="Zhao X."/>
            <person name="Zhong W.Y."/>
            <person name="Ma X.K."/>
            <person name="Ma L."/>
            <person name="Huang J."/>
            <person name="Chen G.Z."/>
            <person name="Huang M.Z."/>
            <person name="Huang L."/>
            <person name="Peng D.H."/>
            <person name="Luo Y.B."/>
            <person name="Zou S.Q."/>
            <person name="Chen S.P."/>
            <person name="Lan S."/>
            <person name="Tsai W.C."/>
            <person name="Van de Peer Y."/>
            <person name="Liu Z.J."/>
        </authorList>
    </citation>
    <scope>NUCLEOTIDE SEQUENCE [LARGE SCALE GENOMIC DNA]</scope>
    <source>
        <strain evidence="1">Lor288</strain>
    </source>
</reference>
<accession>A0ABR2LUK8</accession>
<keyword evidence="1" id="KW-0418">Kinase</keyword>
<dbReference type="Proteomes" id="UP001412067">
    <property type="component" value="Unassembled WGS sequence"/>
</dbReference>
<proteinExistence type="predicted"/>
<name>A0ABR2LUK8_9ASPA</name>
<dbReference type="EMBL" id="JBBWWR010000015">
    <property type="protein sequence ID" value="KAK8950405.1"/>
    <property type="molecule type" value="Genomic_DNA"/>
</dbReference>
<gene>
    <name evidence="1" type="primary">GLPK</name>
    <name evidence="1" type="ORF">KSP40_PGU020714</name>
</gene>